<evidence type="ECO:0000313" key="1">
    <source>
        <dbReference type="EMBL" id="CAD8110201.1"/>
    </source>
</evidence>
<reference evidence="1" key="1">
    <citation type="submission" date="2021-01" db="EMBL/GenBank/DDBJ databases">
        <authorList>
            <consortium name="Genoscope - CEA"/>
            <person name="William W."/>
        </authorList>
    </citation>
    <scope>NUCLEOTIDE SEQUENCE</scope>
</reference>
<protein>
    <submittedName>
        <fullName evidence="1">Uncharacterized protein</fullName>
    </submittedName>
</protein>
<keyword evidence="2" id="KW-1185">Reference proteome</keyword>
<proteinExistence type="predicted"/>
<organism evidence="1 2">
    <name type="scientific">Paramecium primaurelia</name>
    <dbReference type="NCBI Taxonomy" id="5886"/>
    <lineage>
        <taxon>Eukaryota</taxon>
        <taxon>Sar</taxon>
        <taxon>Alveolata</taxon>
        <taxon>Ciliophora</taxon>
        <taxon>Intramacronucleata</taxon>
        <taxon>Oligohymenophorea</taxon>
        <taxon>Peniculida</taxon>
        <taxon>Parameciidae</taxon>
        <taxon>Paramecium</taxon>
    </lineage>
</organism>
<dbReference type="AlphaFoldDB" id="A0A8S1Q5Z7"/>
<accession>A0A8S1Q5Z7</accession>
<name>A0A8S1Q5Z7_PARPR</name>
<gene>
    <name evidence="1" type="ORF">PPRIM_AZ9-3.1.T1430067</name>
</gene>
<comment type="caution">
    <text evidence="1">The sequence shown here is derived from an EMBL/GenBank/DDBJ whole genome shotgun (WGS) entry which is preliminary data.</text>
</comment>
<evidence type="ECO:0000313" key="2">
    <source>
        <dbReference type="Proteomes" id="UP000688137"/>
    </source>
</evidence>
<dbReference type="Proteomes" id="UP000688137">
    <property type="component" value="Unassembled WGS sequence"/>
</dbReference>
<dbReference type="EMBL" id="CAJJDM010000147">
    <property type="protein sequence ID" value="CAD8110201.1"/>
    <property type="molecule type" value="Genomic_DNA"/>
</dbReference>
<sequence length="70" mass="8559">MESVESFKQIQELELSKSKMSYFYFFHMFYNQQLQSIFCRHLDSIYILFQQTTGRYGIHRKLQILIKVVV</sequence>